<dbReference type="OrthoDB" id="3169926at2759"/>
<keyword evidence="2" id="KW-1185">Reference proteome</keyword>
<dbReference type="EMBL" id="JACGCI010000402">
    <property type="protein sequence ID" value="KAF6740883.1"/>
    <property type="molecule type" value="Genomic_DNA"/>
</dbReference>
<organism evidence="1 2">
    <name type="scientific">Ephemerocybe angulata</name>
    <dbReference type="NCBI Taxonomy" id="980116"/>
    <lineage>
        <taxon>Eukaryota</taxon>
        <taxon>Fungi</taxon>
        <taxon>Dikarya</taxon>
        <taxon>Basidiomycota</taxon>
        <taxon>Agaricomycotina</taxon>
        <taxon>Agaricomycetes</taxon>
        <taxon>Agaricomycetidae</taxon>
        <taxon>Agaricales</taxon>
        <taxon>Agaricineae</taxon>
        <taxon>Psathyrellaceae</taxon>
        <taxon>Ephemerocybe</taxon>
    </lineage>
</organism>
<accession>A0A8H6LRC7</accession>
<reference evidence="1 2" key="1">
    <citation type="submission" date="2020-07" db="EMBL/GenBank/DDBJ databases">
        <title>Comparative genomics of pyrophilous fungi reveals a link between fire events and developmental genes.</title>
        <authorList>
            <consortium name="DOE Joint Genome Institute"/>
            <person name="Steindorff A.S."/>
            <person name="Carver A."/>
            <person name="Calhoun S."/>
            <person name="Stillman K."/>
            <person name="Liu H."/>
            <person name="Lipzen A."/>
            <person name="Pangilinan J."/>
            <person name="Labutti K."/>
            <person name="Bruns T.D."/>
            <person name="Grigoriev I.V."/>
        </authorList>
    </citation>
    <scope>NUCLEOTIDE SEQUENCE [LARGE SCALE GENOMIC DNA]</scope>
    <source>
        <strain evidence="1 2">CBS 144469</strain>
    </source>
</reference>
<protein>
    <submittedName>
        <fullName evidence="1">Uncharacterized protein</fullName>
    </submittedName>
</protein>
<gene>
    <name evidence="1" type="ORF">DFP72DRAFT_1086478</name>
</gene>
<name>A0A8H6LRC7_9AGAR</name>
<evidence type="ECO:0000313" key="1">
    <source>
        <dbReference type="EMBL" id="KAF6740883.1"/>
    </source>
</evidence>
<proteinExistence type="predicted"/>
<comment type="caution">
    <text evidence="1">The sequence shown here is derived from an EMBL/GenBank/DDBJ whole genome shotgun (WGS) entry which is preliminary data.</text>
</comment>
<dbReference type="AlphaFoldDB" id="A0A8H6LRC7"/>
<sequence>MSETPSAQLSSLVGWYFPFDVVQTSYKHTIPTYCPAREEAIPILDAKFKDYPAFAIRRTFVTIRDRGGRERRFGIFYRTDPTLPLNESIIHVWPRIKWRGDLMVVQVGKRTPFVHLRNSDLAMLALNRFTASANALIRKAVREEKPTSIPTEMLFRSRQRVD</sequence>
<evidence type="ECO:0000313" key="2">
    <source>
        <dbReference type="Proteomes" id="UP000521943"/>
    </source>
</evidence>
<dbReference type="Proteomes" id="UP000521943">
    <property type="component" value="Unassembled WGS sequence"/>
</dbReference>